<evidence type="ECO:0000313" key="1">
    <source>
        <dbReference type="EMBL" id="HEW53240.1"/>
    </source>
</evidence>
<name>A0A7C2VLT2_9CREN</name>
<sequence length="100" mass="10752">MGSCIEIPRCVNLNPQLSAGDQAKLNLAISNTCDYDIVVMLTIKNREGETLQNLTVELNASSEKQVEIAIGSPQPLVISGNWSVKGTTLKIPLEEIQVGS</sequence>
<comment type="caution">
    <text evidence="1">The sequence shown here is derived from an EMBL/GenBank/DDBJ whole genome shotgun (WGS) entry which is preliminary data.</text>
</comment>
<accession>A0A7C2VLT2</accession>
<dbReference type="AlphaFoldDB" id="A0A7C2VLT2"/>
<reference evidence="1" key="1">
    <citation type="journal article" date="2020" name="mSystems">
        <title>Genome- and Community-Level Interaction Insights into Carbon Utilization and Element Cycling Functions of Hydrothermarchaeota in Hydrothermal Sediment.</title>
        <authorList>
            <person name="Zhou Z."/>
            <person name="Liu Y."/>
            <person name="Xu W."/>
            <person name="Pan J."/>
            <person name="Luo Z.H."/>
            <person name="Li M."/>
        </authorList>
    </citation>
    <scope>NUCLEOTIDE SEQUENCE [LARGE SCALE GENOMIC DNA]</scope>
    <source>
        <strain evidence="1">SpSt-16</strain>
    </source>
</reference>
<dbReference type="EMBL" id="DSGT01000009">
    <property type="protein sequence ID" value="HEW53240.1"/>
    <property type="molecule type" value="Genomic_DNA"/>
</dbReference>
<proteinExistence type="predicted"/>
<protein>
    <submittedName>
        <fullName evidence="1">Uncharacterized protein</fullName>
    </submittedName>
</protein>
<gene>
    <name evidence="1" type="ORF">ENO77_03640</name>
</gene>
<organism evidence="1">
    <name type="scientific">Ignisphaera aggregans</name>
    <dbReference type="NCBI Taxonomy" id="334771"/>
    <lineage>
        <taxon>Archaea</taxon>
        <taxon>Thermoproteota</taxon>
        <taxon>Thermoprotei</taxon>
        <taxon>Desulfurococcales</taxon>
        <taxon>Desulfurococcaceae</taxon>
        <taxon>Ignisphaera</taxon>
    </lineage>
</organism>